<reference evidence="2 3" key="1">
    <citation type="submission" date="2018-08" db="EMBL/GenBank/DDBJ databases">
        <title>Aphanomyces genome sequencing and annotation.</title>
        <authorList>
            <person name="Minardi D."/>
            <person name="Oidtmann B."/>
            <person name="Van Der Giezen M."/>
            <person name="Studholme D.J."/>
        </authorList>
    </citation>
    <scope>NUCLEOTIDE SEQUENCE [LARGE SCALE GENOMIC DNA]</scope>
    <source>
        <strain evidence="2 3">NJM0002</strain>
    </source>
</reference>
<keyword evidence="1" id="KW-0663">Pyridoxal phosphate</keyword>
<evidence type="ECO:0008006" key="4">
    <source>
        <dbReference type="Google" id="ProtNLM"/>
    </source>
</evidence>
<dbReference type="EMBL" id="QUSY01000224">
    <property type="protein sequence ID" value="RHY31337.1"/>
    <property type="molecule type" value="Genomic_DNA"/>
</dbReference>
<dbReference type="InterPro" id="IPR015424">
    <property type="entry name" value="PyrdxlP-dep_Trfase"/>
</dbReference>
<dbReference type="InterPro" id="IPR015422">
    <property type="entry name" value="PyrdxlP-dep_Trfase_small"/>
</dbReference>
<sequence>MITAVIGRNHSVSRSSETMPLPVAASPPANPHAFKQSLVELADDLYTPPPSPGFDEDLATFQRPAAIDYGRRIKSMLFSLDPHVNFLNHGSYRSCSHPVMAVRDAYLKLQEFEPMKFMEDLGPRLARVTRIVAKYVHATPRQIVLVPNASFATTSVLRSFPFPKNSVIVSFNLEYVPVTYQMAMTGLKQHVIQLTPPFTVAGVLKAFHQALDDNESETIGMMVVDHITSNSGLRLPVEIPLHLDALQPDFYVSNFHKWMLAPKSVAFLYIREPEKYYIQPSVVSHGYGHGPFAEFGMIGTVDYSASLAVPAALAFHEKMGGTNLMARNHDL</sequence>
<organism evidence="2 3">
    <name type="scientific">Aphanomyces invadans</name>
    <dbReference type="NCBI Taxonomy" id="157072"/>
    <lineage>
        <taxon>Eukaryota</taxon>
        <taxon>Sar</taxon>
        <taxon>Stramenopiles</taxon>
        <taxon>Oomycota</taxon>
        <taxon>Saprolegniomycetes</taxon>
        <taxon>Saprolegniales</taxon>
        <taxon>Verrucalvaceae</taxon>
        <taxon>Aphanomyces</taxon>
    </lineage>
</organism>
<dbReference type="AlphaFoldDB" id="A0A418B047"/>
<evidence type="ECO:0000256" key="1">
    <source>
        <dbReference type="ARBA" id="ARBA00022898"/>
    </source>
</evidence>
<dbReference type="VEuPathDB" id="FungiDB:H310_06187"/>
<protein>
    <recommendedName>
        <fullName evidence="4">Aminotransferase class V domain-containing protein</fullName>
    </recommendedName>
</protein>
<evidence type="ECO:0000313" key="3">
    <source>
        <dbReference type="Proteomes" id="UP000285060"/>
    </source>
</evidence>
<dbReference type="PANTHER" id="PTHR43092:SF2">
    <property type="entry name" value="HERCYNYLCYSTEINE SULFOXIDE LYASE"/>
    <property type="match status" value="1"/>
</dbReference>
<dbReference type="Gene3D" id="3.40.640.10">
    <property type="entry name" value="Type I PLP-dependent aspartate aminotransferase-like (Major domain)"/>
    <property type="match status" value="2"/>
</dbReference>
<dbReference type="SUPFAM" id="SSF53383">
    <property type="entry name" value="PLP-dependent transferases"/>
    <property type="match status" value="1"/>
</dbReference>
<proteinExistence type="predicted"/>
<dbReference type="Gene3D" id="3.90.1150.10">
    <property type="entry name" value="Aspartate Aminotransferase, domain 1"/>
    <property type="match status" value="1"/>
</dbReference>
<dbReference type="InterPro" id="IPR015421">
    <property type="entry name" value="PyrdxlP-dep_Trfase_major"/>
</dbReference>
<dbReference type="PANTHER" id="PTHR43092">
    <property type="entry name" value="L-CYSTEINE DESULFHYDRASE"/>
    <property type="match status" value="1"/>
</dbReference>
<comment type="caution">
    <text evidence="2">The sequence shown here is derived from an EMBL/GenBank/DDBJ whole genome shotgun (WGS) entry which is preliminary data.</text>
</comment>
<accession>A0A418B047</accession>
<gene>
    <name evidence="2" type="ORF">DYB32_003580</name>
</gene>
<keyword evidence="3" id="KW-1185">Reference proteome</keyword>
<name>A0A418B047_9STRA</name>
<dbReference type="Proteomes" id="UP000285060">
    <property type="component" value="Unassembled WGS sequence"/>
</dbReference>
<evidence type="ECO:0000313" key="2">
    <source>
        <dbReference type="EMBL" id="RHY31337.1"/>
    </source>
</evidence>